<evidence type="ECO:0000256" key="5">
    <source>
        <dbReference type="ARBA" id="ARBA00021779"/>
    </source>
</evidence>
<dbReference type="PROSITE" id="PS00770">
    <property type="entry name" value="AA_TRANSFER_CLASS_4"/>
    <property type="match status" value="1"/>
</dbReference>
<evidence type="ECO:0000256" key="1">
    <source>
        <dbReference type="ARBA" id="ARBA00001933"/>
    </source>
</evidence>
<dbReference type="KEGG" id="tae:TepiRe1_0752"/>
<accession>F4LWH8</accession>
<dbReference type="GO" id="GO:0008652">
    <property type="term" value="P:amino acid biosynthetic process"/>
    <property type="evidence" value="ECO:0007669"/>
    <property type="project" value="UniProtKB-ARBA"/>
</dbReference>
<dbReference type="Pfam" id="PF01063">
    <property type="entry name" value="Aminotran_4"/>
    <property type="match status" value="1"/>
</dbReference>
<dbReference type="InterPro" id="IPR050571">
    <property type="entry name" value="Class-IV_PLP-Dep_Aminotrnsfr"/>
</dbReference>
<reference evidence="14" key="1">
    <citation type="journal article" date="2013" name="Genome Announc.">
        <title>First genome sequence of a syntrophic acetate-oxidizing bacterium, Tepidanaerobacter acetatoxydans strain Re1.</title>
        <authorList>
            <person name="Manzoor S."/>
            <person name="Bongcam-Rudloff E."/>
            <person name="Schnurer A."/>
            <person name="Muller B."/>
        </authorList>
    </citation>
    <scope>NUCLEOTIDE SEQUENCE [LARGE SCALE GENOMIC DNA]</scope>
    <source>
        <strain evidence="14">Re1</strain>
    </source>
</reference>
<gene>
    <name evidence="13" type="primary">dat</name>
    <name evidence="13" type="ordered locus">TEPIRE1_0752</name>
</gene>
<evidence type="ECO:0000313" key="13">
    <source>
        <dbReference type="EMBL" id="CCP25448.1"/>
    </source>
</evidence>
<dbReference type="FunFam" id="3.20.10.10:FF:000002">
    <property type="entry name" value="D-alanine aminotransferase"/>
    <property type="match status" value="1"/>
</dbReference>
<dbReference type="NCBIfam" id="TIGR01121">
    <property type="entry name" value="D_amino_aminoT"/>
    <property type="match status" value="1"/>
</dbReference>
<dbReference type="CDD" id="cd01558">
    <property type="entry name" value="D-AAT_like"/>
    <property type="match status" value="1"/>
</dbReference>
<keyword evidence="8 11" id="KW-0663">Pyridoxal phosphate</keyword>
<dbReference type="InterPro" id="IPR043132">
    <property type="entry name" value="BCAT-like_C"/>
</dbReference>
<comment type="cofactor">
    <cofactor evidence="1 11">
        <name>pyridoxal 5'-phosphate</name>
        <dbReference type="ChEBI" id="CHEBI:597326"/>
    </cofactor>
</comment>
<comment type="subunit">
    <text evidence="3">Homodimer.</text>
</comment>
<dbReference type="EMBL" id="HF563609">
    <property type="protein sequence ID" value="CCP25448.1"/>
    <property type="molecule type" value="Genomic_DNA"/>
</dbReference>
<dbReference type="GO" id="GO:0030170">
    <property type="term" value="F:pyridoxal phosphate binding"/>
    <property type="evidence" value="ECO:0007669"/>
    <property type="project" value="InterPro"/>
</dbReference>
<dbReference type="InterPro" id="IPR018300">
    <property type="entry name" value="Aminotrans_IV_CS"/>
</dbReference>
<dbReference type="InterPro" id="IPR005784">
    <property type="entry name" value="D_amino_transT"/>
</dbReference>
<dbReference type="Gene3D" id="3.20.10.10">
    <property type="entry name" value="D-amino Acid Aminotransferase, subunit A, domain 2"/>
    <property type="match status" value="1"/>
</dbReference>
<evidence type="ECO:0000256" key="12">
    <source>
        <dbReference type="RuleBase" id="RU004520"/>
    </source>
</evidence>
<dbReference type="HOGENOM" id="CLU_020844_4_1_9"/>
<dbReference type="GO" id="GO:0046394">
    <property type="term" value="P:carboxylic acid biosynthetic process"/>
    <property type="evidence" value="ECO:0007669"/>
    <property type="project" value="UniProtKB-ARBA"/>
</dbReference>
<dbReference type="InterPro" id="IPR043131">
    <property type="entry name" value="BCAT-like_N"/>
</dbReference>
<evidence type="ECO:0000256" key="8">
    <source>
        <dbReference type="ARBA" id="ARBA00022898"/>
    </source>
</evidence>
<dbReference type="InterPro" id="IPR001544">
    <property type="entry name" value="Aminotrans_IV"/>
</dbReference>
<dbReference type="PANTHER" id="PTHR42743">
    <property type="entry name" value="AMINO-ACID AMINOTRANSFERASE"/>
    <property type="match status" value="1"/>
</dbReference>
<accession>L0S0P9</accession>
<dbReference type="Gene3D" id="3.30.470.10">
    <property type="match status" value="1"/>
</dbReference>
<comment type="catalytic activity">
    <reaction evidence="9 12">
        <text>D-alanine + 2-oxoglutarate = D-glutamate + pyruvate</text>
        <dbReference type="Rhea" id="RHEA:15869"/>
        <dbReference type="ChEBI" id="CHEBI:15361"/>
        <dbReference type="ChEBI" id="CHEBI:16810"/>
        <dbReference type="ChEBI" id="CHEBI:29986"/>
        <dbReference type="ChEBI" id="CHEBI:57416"/>
        <dbReference type="EC" id="2.6.1.21"/>
    </reaction>
</comment>
<dbReference type="Proteomes" id="UP000010802">
    <property type="component" value="Chromosome"/>
</dbReference>
<dbReference type="KEGG" id="tep:TepRe1_0693"/>
<evidence type="ECO:0000256" key="2">
    <source>
        <dbReference type="ARBA" id="ARBA00009320"/>
    </source>
</evidence>
<proteinExistence type="inferred from homology"/>
<evidence type="ECO:0000256" key="6">
    <source>
        <dbReference type="ARBA" id="ARBA00022576"/>
    </source>
</evidence>
<keyword evidence="14" id="KW-1185">Reference proteome</keyword>
<sequence length="283" mass="31821">MSTVVYLNGQRVDYENAKVSVEDRGFQFGDGLYEVVHIYNGRFFYLDRHLARLQNGAKEIYMDLDFGLNNLEKVCRQAVKESGFNDASVYIQVTRGAAVRQHAFPKESSCTWVVIVRESKGNPQEFYENGITCITVPDERWSRCNIKTVQLLANCIAKEKAKKAGSFEAIFHRGGSVIEGSSSNVFIVKDNKLITHPANNKILNGITRGVVLEIADQNDIKYSEEVFCIDDLFDADEVFLTGTTTEIMPVVKVDGKIIGDGIPGKLTKIIQKYYQEHIQTVDC</sequence>
<dbReference type="GO" id="GO:0047810">
    <property type="term" value="F:D-alanine-2-oxoglutarate aminotransferase activity"/>
    <property type="evidence" value="ECO:0007669"/>
    <property type="project" value="UniProtKB-EC"/>
</dbReference>
<dbReference type="eggNOG" id="COG0115">
    <property type="taxonomic scope" value="Bacteria"/>
</dbReference>
<comment type="function">
    <text evidence="12">Acts on the D-isomers of alanine, leucine, aspartate, glutamate, aminobutyrate, norvaline and asparagine. The enzyme transfers an amino group from a substrate D-amino acid to the pyridoxal phosphate cofactor to form pyridoxamine and an alpha-keto acid in the first half-reaction.</text>
</comment>
<evidence type="ECO:0000256" key="9">
    <source>
        <dbReference type="ARBA" id="ARBA00047911"/>
    </source>
</evidence>
<organism evidence="13 14">
    <name type="scientific">Tepidanaerobacter acetatoxydans (strain DSM 21804 / JCM 16047 / Re1)</name>
    <dbReference type="NCBI Taxonomy" id="1209989"/>
    <lineage>
        <taxon>Bacteria</taxon>
        <taxon>Bacillati</taxon>
        <taxon>Bacillota</taxon>
        <taxon>Clostridia</taxon>
        <taxon>Thermosediminibacterales</taxon>
        <taxon>Tepidanaerobacteraceae</taxon>
        <taxon>Tepidanaerobacter</taxon>
    </lineage>
</organism>
<dbReference type="GO" id="GO:0046416">
    <property type="term" value="P:D-amino acid metabolic process"/>
    <property type="evidence" value="ECO:0007669"/>
    <property type="project" value="InterPro"/>
</dbReference>
<keyword evidence="7 13" id="KW-0808">Transferase</keyword>
<evidence type="ECO:0000256" key="10">
    <source>
        <dbReference type="RuleBase" id="RU004106"/>
    </source>
</evidence>
<evidence type="ECO:0000256" key="4">
    <source>
        <dbReference type="ARBA" id="ARBA00012874"/>
    </source>
</evidence>
<evidence type="ECO:0000256" key="11">
    <source>
        <dbReference type="RuleBase" id="RU004516"/>
    </source>
</evidence>
<dbReference type="PANTHER" id="PTHR42743:SF10">
    <property type="entry name" value="D-ALANINE AMINOTRANSFERASE"/>
    <property type="match status" value="1"/>
</dbReference>
<dbReference type="SUPFAM" id="SSF56752">
    <property type="entry name" value="D-aminoacid aminotransferase-like PLP-dependent enzymes"/>
    <property type="match status" value="1"/>
</dbReference>
<dbReference type="RefSeq" id="WP_013777803.1">
    <property type="nucleotide sequence ID" value="NC_015519.1"/>
</dbReference>
<evidence type="ECO:0000256" key="7">
    <source>
        <dbReference type="ARBA" id="ARBA00022679"/>
    </source>
</evidence>
<protein>
    <recommendedName>
        <fullName evidence="5 12">D-alanine aminotransferase</fullName>
        <ecNumber evidence="4 12">2.6.1.21</ecNumber>
    </recommendedName>
</protein>
<name>F4LWH8_TEPAE</name>
<evidence type="ECO:0000256" key="3">
    <source>
        <dbReference type="ARBA" id="ARBA00011738"/>
    </source>
</evidence>
<dbReference type="STRING" id="1209989.TepRe1_0693"/>
<keyword evidence="6 13" id="KW-0032">Aminotransferase</keyword>
<dbReference type="EC" id="2.6.1.21" evidence="4 12"/>
<dbReference type="OrthoDB" id="9805628at2"/>
<dbReference type="InterPro" id="IPR036038">
    <property type="entry name" value="Aminotransferase-like"/>
</dbReference>
<evidence type="ECO:0000313" key="14">
    <source>
        <dbReference type="Proteomes" id="UP000010802"/>
    </source>
</evidence>
<dbReference type="GO" id="GO:0005829">
    <property type="term" value="C:cytosol"/>
    <property type="evidence" value="ECO:0007669"/>
    <property type="project" value="TreeGrafter"/>
</dbReference>
<comment type="similarity">
    <text evidence="2 10">Belongs to the class-IV pyridoxal-phosphate-dependent aminotransferase family.</text>
</comment>
<dbReference type="AlphaFoldDB" id="F4LWH8"/>
<dbReference type="PATRIC" id="fig|1209989.3.peg.826"/>